<keyword evidence="1" id="KW-0963">Cytoplasm</keyword>
<accession>A0ABU5N8J0</accession>
<evidence type="ECO:0000313" key="13">
    <source>
        <dbReference type="EMBL" id="MDZ8162388.1"/>
    </source>
</evidence>
<protein>
    <submittedName>
        <fullName evidence="13">Mevalonate kinase</fullName>
        <ecNumber evidence="13">2.7.1.36</ecNumber>
    </submittedName>
</protein>
<dbReference type="GO" id="GO:0004496">
    <property type="term" value="F:mevalonate kinase activity"/>
    <property type="evidence" value="ECO:0007669"/>
    <property type="project" value="UniProtKB-EC"/>
</dbReference>
<evidence type="ECO:0000256" key="5">
    <source>
        <dbReference type="ARBA" id="ARBA00022777"/>
    </source>
</evidence>
<keyword evidence="8" id="KW-0443">Lipid metabolism</keyword>
<dbReference type="InterPro" id="IPR020568">
    <property type="entry name" value="Ribosomal_Su5_D2-typ_SF"/>
</dbReference>
<keyword evidence="5 13" id="KW-0418">Kinase</keyword>
<dbReference type="Proteomes" id="UP001291912">
    <property type="component" value="Unassembled WGS sequence"/>
</dbReference>
<dbReference type="EC" id="2.7.1.36" evidence="13"/>
<sequence length="341" mass="34865">MTPEIDASALRGDAPTQPRASRSADALLGDPPVRTGRGRATGKVILLGEHSVVYGHPAIALPITSISARAEATTTTQASRVDSALFHGLLSSAPDRLRPTVTAVRAALGTDDPALGGVHVRIDSDIPSERGVGSSAAVAAAVVSAVSQARGRTLTPDERFDLVQDAERAAHGSPSGLDARAVCASGPIWFRRGTVEHISVGAPLHLVVADSGVRGRTREAVESVRALKQSSPAVFDHAISALSALTTRARIQISDGDVEGLGTTMDDAHRHLGVLGVGDRALDHLATAARAAGAPGAKLTGGGRGGCILALAHDPDHAAELVARLRTAGAPAAWTTHMEIA</sequence>
<organism evidence="13 14">
    <name type="scientific">Microbacterium aquimaris</name>
    <dbReference type="NCBI Taxonomy" id="459816"/>
    <lineage>
        <taxon>Bacteria</taxon>
        <taxon>Bacillati</taxon>
        <taxon>Actinomycetota</taxon>
        <taxon>Actinomycetes</taxon>
        <taxon>Micrococcales</taxon>
        <taxon>Microbacteriaceae</taxon>
        <taxon>Microbacterium</taxon>
    </lineage>
</organism>
<keyword evidence="7" id="KW-0460">Magnesium</keyword>
<feature type="domain" description="GHMP kinase C-terminal" evidence="12">
    <location>
        <begin position="255"/>
        <end position="329"/>
    </location>
</feature>
<evidence type="ECO:0000256" key="3">
    <source>
        <dbReference type="ARBA" id="ARBA00022679"/>
    </source>
</evidence>
<comment type="caution">
    <text evidence="13">The sequence shown here is derived from an EMBL/GenBank/DDBJ whole genome shotgun (WGS) entry which is preliminary data.</text>
</comment>
<evidence type="ECO:0000256" key="2">
    <source>
        <dbReference type="ARBA" id="ARBA00022516"/>
    </source>
</evidence>
<dbReference type="Pfam" id="PF08544">
    <property type="entry name" value="GHMP_kinases_C"/>
    <property type="match status" value="1"/>
</dbReference>
<dbReference type="Gene3D" id="3.30.230.10">
    <property type="match status" value="1"/>
</dbReference>
<dbReference type="InterPro" id="IPR006204">
    <property type="entry name" value="GHMP_kinase_N_dom"/>
</dbReference>
<evidence type="ECO:0000256" key="8">
    <source>
        <dbReference type="ARBA" id="ARBA00023098"/>
    </source>
</evidence>
<dbReference type="RefSeq" id="WP_194424846.1">
    <property type="nucleotide sequence ID" value="NZ_BAAAPT010000002.1"/>
</dbReference>
<dbReference type="EMBL" id="JAWJYN010000002">
    <property type="protein sequence ID" value="MDZ8162388.1"/>
    <property type="molecule type" value="Genomic_DNA"/>
</dbReference>
<evidence type="ECO:0000259" key="11">
    <source>
        <dbReference type="Pfam" id="PF00288"/>
    </source>
</evidence>
<feature type="region of interest" description="Disordered" evidence="10">
    <location>
        <begin position="1"/>
        <end position="35"/>
    </location>
</feature>
<dbReference type="InterPro" id="IPR036554">
    <property type="entry name" value="GHMP_kinase_C_sf"/>
</dbReference>
<dbReference type="InterPro" id="IPR013750">
    <property type="entry name" value="GHMP_kinase_C_dom"/>
</dbReference>
<name>A0ABU5N8J0_9MICO</name>
<keyword evidence="3 13" id="KW-0808">Transferase</keyword>
<dbReference type="PANTHER" id="PTHR43290:SF2">
    <property type="entry name" value="MEVALONATE KINASE"/>
    <property type="match status" value="1"/>
</dbReference>
<dbReference type="SUPFAM" id="SSF54211">
    <property type="entry name" value="Ribosomal protein S5 domain 2-like"/>
    <property type="match status" value="1"/>
</dbReference>
<dbReference type="NCBIfam" id="TIGR00549">
    <property type="entry name" value="mevalon_kin"/>
    <property type="match status" value="1"/>
</dbReference>
<keyword evidence="6" id="KW-0067">ATP-binding</keyword>
<gene>
    <name evidence="13" type="primary">mvk</name>
    <name evidence="13" type="ORF">R2Q92_11145</name>
</gene>
<dbReference type="InterPro" id="IPR014721">
    <property type="entry name" value="Ribsml_uS5_D2-typ_fold_subgr"/>
</dbReference>
<dbReference type="PANTHER" id="PTHR43290">
    <property type="entry name" value="MEVALONATE KINASE"/>
    <property type="match status" value="1"/>
</dbReference>
<dbReference type="SUPFAM" id="SSF55060">
    <property type="entry name" value="GHMP Kinase, C-terminal domain"/>
    <property type="match status" value="1"/>
</dbReference>
<dbReference type="PRINTS" id="PR00959">
    <property type="entry name" value="MEVGALKINASE"/>
</dbReference>
<evidence type="ECO:0000256" key="10">
    <source>
        <dbReference type="SAM" id="MobiDB-lite"/>
    </source>
</evidence>
<proteinExistence type="predicted"/>
<evidence type="ECO:0000256" key="9">
    <source>
        <dbReference type="ARBA" id="ARBA00029438"/>
    </source>
</evidence>
<evidence type="ECO:0000256" key="1">
    <source>
        <dbReference type="ARBA" id="ARBA00022490"/>
    </source>
</evidence>
<evidence type="ECO:0000313" key="14">
    <source>
        <dbReference type="Proteomes" id="UP001291912"/>
    </source>
</evidence>
<evidence type="ECO:0000256" key="4">
    <source>
        <dbReference type="ARBA" id="ARBA00022741"/>
    </source>
</evidence>
<evidence type="ECO:0000259" key="12">
    <source>
        <dbReference type="Pfam" id="PF08544"/>
    </source>
</evidence>
<keyword evidence="14" id="KW-1185">Reference proteome</keyword>
<keyword evidence="2" id="KW-0444">Lipid biosynthesis</keyword>
<keyword evidence="4" id="KW-0547">Nucleotide-binding</keyword>
<dbReference type="Gene3D" id="3.30.70.890">
    <property type="entry name" value="GHMP kinase, C-terminal domain"/>
    <property type="match status" value="1"/>
</dbReference>
<comment type="pathway">
    <text evidence="9">Isoprenoid biosynthesis; isopentenyl diphosphate biosynthesis via mevalonate pathway; isopentenyl diphosphate from (R)-mevalonate: step 1/3.</text>
</comment>
<dbReference type="InterPro" id="IPR006205">
    <property type="entry name" value="Mev_gal_kin"/>
</dbReference>
<evidence type="ECO:0000256" key="7">
    <source>
        <dbReference type="ARBA" id="ARBA00022842"/>
    </source>
</evidence>
<dbReference type="Pfam" id="PF00288">
    <property type="entry name" value="GHMP_kinases_N"/>
    <property type="match status" value="1"/>
</dbReference>
<reference evidence="13 14" key="1">
    <citation type="submission" date="2023-10" db="EMBL/GenBank/DDBJ databases">
        <title>Microbacterium xanthum sp. nov., isolated from seaweed.</title>
        <authorList>
            <person name="Lee S.D."/>
        </authorList>
    </citation>
    <scope>NUCLEOTIDE SEQUENCE [LARGE SCALE GENOMIC DNA]</scope>
    <source>
        <strain evidence="13 14">KCTC 19124</strain>
    </source>
</reference>
<evidence type="ECO:0000256" key="6">
    <source>
        <dbReference type="ARBA" id="ARBA00022840"/>
    </source>
</evidence>
<feature type="domain" description="GHMP kinase N-terminal" evidence="11">
    <location>
        <begin position="103"/>
        <end position="183"/>
    </location>
</feature>